<dbReference type="AlphaFoldDB" id="I2B938"/>
<organism evidence="2 3">
    <name type="scientific">Shimwellia blattae (strain ATCC 29907 / DSM 4481 / JCM 1650 / NBRC 105725 / CDC 9005-74)</name>
    <name type="common">Escherichia blattae</name>
    <dbReference type="NCBI Taxonomy" id="630626"/>
    <lineage>
        <taxon>Bacteria</taxon>
        <taxon>Pseudomonadati</taxon>
        <taxon>Pseudomonadota</taxon>
        <taxon>Gammaproteobacteria</taxon>
        <taxon>Enterobacterales</taxon>
        <taxon>Enterobacteriaceae</taxon>
        <taxon>Shimwellia</taxon>
    </lineage>
</organism>
<accession>K6URI1</accession>
<dbReference type="HOGENOM" id="CLU_153788_4_2_6"/>
<dbReference type="CDD" id="cd00093">
    <property type="entry name" value="HTH_XRE"/>
    <property type="match status" value="1"/>
</dbReference>
<accession>I2B938</accession>
<dbReference type="Gene3D" id="1.10.260.40">
    <property type="entry name" value="lambda repressor-like DNA-binding domains"/>
    <property type="match status" value="1"/>
</dbReference>
<dbReference type="InterPro" id="IPR010982">
    <property type="entry name" value="Lambda_DNA-bd_dom_sf"/>
</dbReference>
<dbReference type="KEGG" id="ebt:EBL_c19500"/>
<dbReference type="Pfam" id="PF01381">
    <property type="entry name" value="HTH_3"/>
    <property type="match status" value="1"/>
</dbReference>
<dbReference type="eggNOG" id="COG1396">
    <property type="taxonomic scope" value="Bacteria"/>
</dbReference>
<sequence length="105" mass="12092">MIDLSFTKPEELVSLLCDRLRTERINQQMTQAELAKRAGLGVNTVSNLESGKNTGFENVVRIAMVLGRTAELEALFKPKLESLEDLRRYESTLVRQRIRKRNRDD</sequence>
<dbReference type="EMBL" id="CP001560">
    <property type="protein sequence ID" value="AFJ47042.1"/>
    <property type="molecule type" value="Genomic_DNA"/>
</dbReference>
<dbReference type="SUPFAM" id="SSF47413">
    <property type="entry name" value="lambda repressor-like DNA-binding domains"/>
    <property type="match status" value="1"/>
</dbReference>
<evidence type="ECO:0000259" key="1">
    <source>
        <dbReference type="PROSITE" id="PS50943"/>
    </source>
</evidence>
<dbReference type="GO" id="GO:0003677">
    <property type="term" value="F:DNA binding"/>
    <property type="evidence" value="ECO:0007669"/>
    <property type="project" value="InterPro"/>
</dbReference>
<evidence type="ECO:0000313" key="2">
    <source>
        <dbReference type="EMBL" id="AFJ47042.1"/>
    </source>
</evidence>
<keyword evidence="3" id="KW-1185">Reference proteome</keyword>
<dbReference type="InterPro" id="IPR001387">
    <property type="entry name" value="Cro/C1-type_HTH"/>
</dbReference>
<gene>
    <name evidence="2" type="ordered locus">EBL_c19500</name>
</gene>
<dbReference type="PROSITE" id="PS50943">
    <property type="entry name" value="HTH_CROC1"/>
    <property type="match status" value="1"/>
</dbReference>
<dbReference type="STRING" id="630626.EBL_c19500"/>
<dbReference type="Proteomes" id="UP000001955">
    <property type="component" value="Chromosome"/>
</dbReference>
<proteinExistence type="predicted"/>
<name>I2B938_SHIBC</name>
<reference evidence="2 3" key="1">
    <citation type="journal article" date="2012" name="J. Bacteriol.">
        <title>Complete genome sequence of the B12-producing Shimwellia blattae strain DSM 4481, isolated from a cockroach.</title>
        <authorList>
            <person name="Brzuszkiewicz E."/>
            <person name="Waschkowitz T."/>
            <person name="Wiezer A."/>
            <person name="Daniel R."/>
        </authorList>
    </citation>
    <scope>NUCLEOTIDE SEQUENCE [LARGE SCALE GENOMIC DNA]</scope>
    <source>
        <strain evidence="3">ATCC 29907 / DSM 4481 / JCM 1650 / NBRC 105725 / CDC 9005-74</strain>
    </source>
</reference>
<dbReference type="RefSeq" id="WP_002440955.1">
    <property type="nucleotide sequence ID" value="NZ_BAHA01000010.1"/>
</dbReference>
<protein>
    <submittedName>
        <fullName evidence="2">Helix-turn-helix transcriptional regulator</fullName>
    </submittedName>
</protein>
<dbReference type="SMART" id="SM00530">
    <property type="entry name" value="HTH_XRE"/>
    <property type="match status" value="1"/>
</dbReference>
<feature type="domain" description="HTH cro/C1-type" evidence="1">
    <location>
        <begin position="20"/>
        <end position="72"/>
    </location>
</feature>
<evidence type="ECO:0000313" key="3">
    <source>
        <dbReference type="Proteomes" id="UP000001955"/>
    </source>
</evidence>
<dbReference type="OrthoDB" id="6433578at2"/>